<evidence type="ECO:0000313" key="3">
    <source>
        <dbReference type="EMBL" id="AKA72420.1"/>
    </source>
</evidence>
<dbReference type="SUPFAM" id="SSF51230">
    <property type="entry name" value="Single hybrid motif"/>
    <property type="match status" value="1"/>
</dbReference>
<dbReference type="AlphaFoldDB" id="A0A0E3K4I9"/>
<evidence type="ECO:0000256" key="1">
    <source>
        <dbReference type="ARBA" id="ARBA00023267"/>
    </source>
</evidence>
<dbReference type="EMBL" id="CP009933">
    <property type="protein sequence ID" value="AKA72420.1"/>
    <property type="molecule type" value="Genomic_DNA"/>
</dbReference>
<dbReference type="PANTHER" id="PTHR45266">
    <property type="entry name" value="OXALOACETATE DECARBOXYLASE ALPHA CHAIN"/>
    <property type="match status" value="1"/>
</dbReference>
<dbReference type="PANTHER" id="PTHR45266:SF3">
    <property type="entry name" value="OXALOACETATE DECARBOXYLASE ALPHA CHAIN"/>
    <property type="match status" value="1"/>
</dbReference>
<organism evidence="3 4">
    <name type="scientific">Clostridium scatologenes</name>
    <dbReference type="NCBI Taxonomy" id="1548"/>
    <lineage>
        <taxon>Bacteria</taxon>
        <taxon>Bacillati</taxon>
        <taxon>Bacillota</taxon>
        <taxon>Clostridia</taxon>
        <taxon>Eubacteriales</taxon>
        <taxon>Clostridiaceae</taxon>
        <taxon>Clostridium</taxon>
    </lineage>
</organism>
<reference evidence="3 4" key="1">
    <citation type="journal article" date="2015" name="J. Biotechnol.">
        <title>Complete genome sequence of a malodorant-producing acetogen, Clostridium scatologenes ATCC 25775(T).</title>
        <authorList>
            <person name="Zhu Z."/>
            <person name="Guo T."/>
            <person name="Zheng H."/>
            <person name="Song T."/>
            <person name="Ouyang P."/>
            <person name="Xie J."/>
        </authorList>
    </citation>
    <scope>NUCLEOTIDE SEQUENCE [LARGE SCALE GENOMIC DNA]</scope>
    <source>
        <strain evidence="3 4">ATCC 25775</strain>
    </source>
</reference>
<feature type="domain" description="Lipoyl-binding" evidence="2">
    <location>
        <begin position="4"/>
        <end position="69"/>
    </location>
</feature>
<keyword evidence="4" id="KW-1185">Reference proteome</keyword>
<accession>A0A0E3K4I9</accession>
<dbReference type="RefSeq" id="WP_029160564.1">
    <property type="nucleotide sequence ID" value="NZ_CP009933.1"/>
</dbReference>
<gene>
    <name evidence="3" type="ORF">CSCA_5295</name>
</gene>
<dbReference type="Proteomes" id="UP000033115">
    <property type="component" value="Chromosome"/>
</dbReference>
<dbReference type="InterPro" id="IPR000089">
    <property type="entry name" value="Biotin_lipoyl"/>
</dbReference>
<name>A0A0E3K4I9_CLOSL</name>
<dbReference type="Pfam" id="PF00364">
    <property type="entry name" value="Biotin_lipoyl"/>
    <property type="match status" value="1"/>
</dbReference>
<sequence>MANLISPMTGKVLEINIKVGQEITDEDAELFIIEAMKMENTVSGVVGTVKEIKANVGDIVHEDDVIAIIE</sequence>
<keyword evidence="1" id="KW-0092">Biotin</keyword>
<dbReference type="KEGG" id="csq:CSCA_5295"/>
<dbReference type="Gene3D" id="2.40.50.100">
    <property type="match status" value="1"/>
</dbReference>
<proteinExistence type="predicted"/>
<dbReference type="InterPro" id="IPR050709">
    <property type="entry name" value="Biotin_Carboxyl_Carrier/Decarb"/>
</dbReference>
<dbReference type="STRING" id="1548.CSCA_5295"/>
<dbReference type="HOGENOM" id="CLU_016733_9_1_9"/>
<evidence type="ECO:0000259" key="2">
    <source>
        <dbReference type="Pfam" id="PF00364"/>
    </source>
</evidence>
<dbReference type="InterPro" id="IPR011053">
    <property type="entry name" value="Single_hybrid_motif"/>
</dbReference>
<dbReference type="CDD" id="cd06850">
    <property type="entry name" value="biotinyl_domain"/>
    <property type="match status" value="1"/>
</dbReference>
<evidence type="ECO:0000313" key="4">
    <source>
        <dbReference type="Proteomes" id="UP000033115"/>
    </source>
</evidence>
<protein>
    <submittedName>
        <fullName evidence="3">Biotin/lipoyl attachment domain-containing protein</fullName>
    </submittedName>
</protein>